<keyword evidence="2" id="KW-1185">Reference proteome</keyword>
<evidence type="ECO:0000313" key="1">
    <source>
        <dbReference type="EMBL" id="WVX65943.1"/>
    </source>
</evidence>
<dbReference type="Pfam" id="PF08904">
    <property type="entry name" value="EipB_like"/>
    <property type="match status" value="1"/>
</dbReference>
<dbReference type="InterPro" id="IPR015000">
    <property type="entry name" value="EipB-like"/>
</dbReference>
<organism evidence="1 2">
    <name type="scientific">Candidatus Bealeia paramacronuclearis</name>
    <dbReference type="NCBI Taxonomy" id="1921001"/>
    <lineage>
        <taxon>Bacteria</taxon>
        <taxon>Pseudomonadati</taxon>
        <taxon>Pseudomonadota</taxon>
        <taxon>Alphaproteobacteria</taxon>
        <taxon>Holosporales</taxon>
        <taxon>Holosporaceae</taxon>
        <taxon>Candidatus Bealeia</taxon>
    </lineage>
</organism>
<dbReference type="Proteomes" id="UP001330434">
    <property type="component" value="Chromosome"/>
</dbReference>
<dbReference type="EMBL" id="CP133270">
    <property type="protein sequence ID" value="WVX65943.1"/>
    <property type="molecule type" value="Genomic_DNA"/>
</dbReference>
<proteinExistence type="predicted"/>
<name>A0ABZ2C1F2_9PROT</name>
<dbReference type="RefSeq" id="WP_331256511.1">
    <property type="nucleotide sequence ID" value="NZ_CP133270.1"/>
</dbReference>
<gene>
    <name evidence="1" type="ORF">Bealeia1_00109</name>
</gene>
<protein>
    <submittedName>
        <fullName evidence="1">DUF1849 domain-containing protein</fullName>
    </submittedName>
</protein>
<evidence type="ECO:0000313" key="2">
    <source>
        <dbReference type="Proteomes" id="UP001330434"/>
    </source>
</evidence>
<sequence>MSLLFKTIEKSVCSIVIALCVFCAGDLKSAELKSHKAHYTVNLADSAMPSQDVSDVEGEMSLELRQDCEGWTLEQLSDTIIYDNEGGAENIRWGYTIWESNDGNTLRFNSFRKVDGELVENIRGSAKRKVDGTGEISYVQPEVMKLPIEKDVLFPVQYQLSLLKAAEAGERLYVAKVFDGSTTEGAFEMNTFIGGMHKAEQTLGGKDPIQAHIPYWPLKIAVYGKNPEAFGPDYETRQEVFSNGVLKGYTIDYAPDFKIKGTLERLEFLAKQEC</sequence>
<accession>A0ABZ2C1F2</accession>
<reference evidence="1 2" key="1">
    <citation type="journal article" date="2024" name="Environ. Microbiol.">
        <title>Novel evolutionary insights on the interactions of the Holosporales (Alphaproteobacteria) with eukaryotic hosts from comparative genomics.</title>
        <authorList>
            <person name="Giovannini M."/>
            <person name="Petroni G."/>
            <person name="Castelli M."/>
        </authorList>
    </citation>
    <scope>NUCLEOTIDE SEQUENCE [LARGE SCALE GENOMIC DNA]</scope>
    <source>
        <strain evidence="1 2">US_Bl 15I1</strain>
    </source>
</reference>